<organism evidence="1 2">
    <name type="scientific">Longimycelium tulufanense</name>
    <dbReference type="NCBI Taxonomy" id="907463"/>
    <lineage>
        <taxon>Bacteria</taxon>
        <taxon>Bacillati</taxon>
        <taxon>Actinomycetota</taxon>
        <taxon>Actinomycetes</taxon>
        <taxon>Pseudonocardiales</taxon>
        <taxon>Pseudonocardiaceae</taxon>
        <taxon>Longimycelium</taxon>
    </lineage>
</organism>
<dbReference type="Pfam" id="PF19947">
    <property type="entry name" value="DUF6409"/>
    <property type="match status" value="1"/>
</dbReference>
<evidence type="ECO:0000313" key="1">
    <source>
        <dbReference type="EMBL" id="GGM82562.1"/>
    </source>
</evidence>
<dbReference type="Proteomes" id="UP000637578">
    <property type="component" value="Unassembled WGS sequence"/>
</dbReference>
<sequence>MQTTTVPQLPEKGSVITARPWQDGQRQAKAVRGLVVQHVHTENPTDAYIVVWFPALGAPAVGDPDTTPTVQAILPREIDTVATLDQLPATWVITTERTARHTRRTGGYDIGLAAGVPLERLARTYRAARNQRRQARTHTPT</sequence>
<dbReference type="AlphaFoldDB" id="A0A8J3CLD5"/>
<protein>
    <submittedName>
        <fullName evidence="1">Uncharacterized protein</fullName>
    </submittedName>
</protein>
<accession>A0A8J3CLD5</accession>
<gene>
    <name evidence="1" type="ORF">GCM10012275_61440</name>
</gene>
<dbReference type="RefSeq" id="WP_189061938.1">
    <property type="nucleotide sequence ID" value="NZ_BMMK01000057.1"/>
</dbReference>
<comment type="caution">
    <text evidence="1">The sequence shown here is derived from an EMBL/GenBank/DDBJ whole genome shotgun (WGS) entry which is preliminary data.</text>
</comment>
<reference evidence="1" key="2">
    <citation type="submission" date="2020-09" db="EMBL/GenBank/DDBJ databases">
        <authorList>
            <person name="Sun Q."/>
            <person name="Zhou Y."/>
        </authorList>
    </citation>
    <scope>NUCLEOTIDE SEQUENCE</scope>
    <source>
        <strain evidence="1">CGMCC 4.5737</strain>
    </source>
</reference>
<keyword evidence="2" id="KW-1185">Reference proteome</keyword>
<reference evidence="1" key="1">
    <citation type="journal article" date="2014" name="Int. J. Syst. Evol. Microbiol.">
        <title>Complete genome sequence of Corynebacterium casei LMG S-19264T (=DSM 44701T), isolated from a smear-ripened cheese.</title>
        <authorList>
            <consortium name="US DOE Joint Genome Institute (JGI-PGF)"/>
            <person name="Walter F."/>
            <person name="Albersmeier A."/>
            <person name="Kalinowski J."/>
            <person name="Ruckert C."/>
        </authorList>
    </citation>
    <scope>NUCLEOTIDE SEQUENCE</scope>
    <source>
        <strain evidence="1">CGMCC 4.5737</strain>
    </source>
</reference>
<dbReference type="EMBL" id="BMMK01000057">
    <property type="protein sequence ID" value="GGM82562.1"/>
    <property type="molecule type" value="Genomic_DNA"/>
</dbReference>
<proteinExistence type="predicted"/>
<dbReference type="InterPro" id="IPR045638">
    <property type="entry name" value="DUF6409"/>
</dbReference>
<name>A0A8J3CLD5_9PSEU</name>
<evidence type="ECO:0000313" key="2">
    <source>
        <dbReference type="Proteomes" id="UP000637578"/>
    </source>
</evidence>